<gene>
    <name evidence="2" type="ORF">IPJ89_05650</name>
</gene>
<keyword evidence="1" id="KW-0812">Transmembrane</keyword>
<proteinExistence type="predicted"/>
<evidence type="ECO:0000313" key="2">
    <source>
        <dbReference type="EMBL" id="QQR92601.1"/>
    </source>
</evidence>
<keyword evidence="1" id="KW-0472">Membrane</keyword>
<keyword evidence="1" id="KW-1133">Transmembrane helix</keyword>
<dbReference type="EMBL" id="CP064981">
    <property type="protein sequence ID" value="QQR92601.1"/>
    <property type="molecule type" value="Genomic_DNA"/>
</dbReference>
<protein>
    <submittedName>
        <fullName evidence="2">Uncharacterized protein</fullName>
    </submittedName>
</protein>
<name>A0A7T9I210_9ARCH</name>
<accession>A0A7T9I210</accession>
<dbReference type="AlphaFoldDB" id="A0A7T9I210"/>
<dbReference type="Proteomes" id="UP000596004">
    <property type="component" value="Chromosome"/>
</dbReference>
<sequence length="277" mass="30975">MRTPWIIGIGFLLLLLSGQAVAQTVIPRVTENRVSFHSIDIFLQEDGSARVVEQFFFSFFADEAAQLEKDFEENTPSLFEWKRDYPFIHPYAGIESQAESLDFFLRQTVSGQPTLELSYNYPVGLAQKVATENQGRTARWKLSDSALLNFISAGSISIDAKTQVKIYLPTGAVVDKRLLQQGLLDNSNVITLSNFQSNALNVQYAILTPIADPIDTSKFISDVVGSPLFFFLVVALVLAGIYAYLNRESLSEKIEDYIVEHSEFKTAKGPEVDNDLE</sequence>
<evidence type="ECO:0000256" key="1">
    <source>
        <dbReference type="SAM" id="Phobius"/>
    </source>
</evidence>
<feature type="transmembrane region" description="Helical" evidence="1">
    <location>
        <begin position="228"/>
        <end position="245"/>
    </location>
</feature>
<organism evidence="2">
    <name type="scientific">Candidatus Iainarchaeum sp</name>
    <dbReference type="NCBI Taxonomy" id="3101447"/>
    <lineage>
        <taxon>Archaea</taxon>
        <taxon>Candidatus Iainarchaeota</taxon>
        <taxon>Candidatus Iainarchaeia</taxon>
        <taxon>Candidatus Iainarchaeales</taxon>
        <taxon>Candidatus Iainarchaeaceae</taxon>
        <taxon>Candidatus Iainarchaeum</taxon>
    </lineage>
</organism>
<reference evidence="2" key="1">
    <citation type="submission" date="2020-11" db="EMBL/GenBank/DDBJ databases">
        <title>Connecting structure to function with the recovery of over 1000 high-quality activated sludge metagenome-assembled genomes encoding full-length rRNA genes using long-read sequencing.</title>
        <authorList>
            <person name="Singleton C.M."/>
            <person name="Petriglieri F."/>
            <person name="Kristensen J.M."/>
            <person name="Kirkegaard R.H."/>
            <person name="Michaelsen T.Y."/>
            <person name="Andersen M.H."/>
            <person name="Karst S.M."/>
            <person name="Dueholm M.S."/>
            <person name="Nielsen P.H."/>
            <person name="Albertsen M."/>
        </authorList>
    </citation>
    <scope>NUCLEOTIDE SEQUENCE</scope>
    <source>
        <strain evidence="2">Fred_18-Q3-R57-64_BAT3C.431</strain>
    </source>
</reference>